<feature type="chain" id="PRO_5003442723" description="Flo11 domain-containing protein" evidence="2">
    <location>
        <begin position="21"/>
        <end position="723"/>
    </location>
</feature>
<feature type="domain" description="Flo11" evidence="3">
    <location>
        <begin position="451"/>
        <end position="619"/>
    </location>
</feature>
<keyword evidence="5" id="KW-1185">Reference proteome</keyword>
<reference evidence="4 5" key="1">
    <citation type="journal article" date="2011" name="Proc. Natl. Acad. Sci. U.S.A.">
        <title>Comparative genomics of xylose-fermenting fungi for enhanced biofuel production.</title>
        <authorList>
            <person name="Wohlbach D.J."/>
            <person name="Kuo A."/>
            <person name="Sato T.K."/>
            <person name="Potts K.M."/>
            <person name="Salamov A.A."/>
            <person name="LaButti K.M."/>
            <person name="Sun H."/>
            <person name="Clum A."/>
            <person name="Pangilinan J.L."/>
            <person name="Lindquist E.A."/>
            <person name="Lucas S."/>
            <person name="Lapidus A."/>
            <person name="Jin M."/>
            <person name="Gunawan C."/>
            <person name="Balan V."/>
            <person name="Dale B.E."/>
            <person name="Jeffries T.W."/>
            <person name="Zinkel R."/>
            <person name="Barry K.W."/>
            <person name="Grigoriev I.V."/>
            <person name="Gasch A.P."/>
        </authorList>
    </citation>
    <scope>NUCLEOTIDE SEQUENCE [LARGE SCALE GENOMIC DNA]</scope>
    <source>
        <strain evidence="5">NRRL Y-27907 / 11-Y1</strain>
    </source>
</reference>
<dbReference type="HOGENOM" id="CLU_382690_0_0_1"/>
<dbReference type="GeneID" id="18875251"/>
<sequence>MRQTLCFCYLLFQMLLMVAADTGPVTVSRPYTDLPEPSSTYPPSWNGDSICDSPFGALSKANNQPELKIFEFKSIKWIEDNFYEVMIEFEIDGNSYTESELRAIYIFSLQTPDYYLGSVELFVESWEQNLLGDSPFHFYFTWVMEAEDIDQLTCTTPFQVYYDWDTYFATYQHGCFSDELTDLPAQCWDKPNFAETSSQQNLETSSQQNLEASTESFETTQSQGTSNVVATPSTIEPTRTDLPVLPSPIDCPSSWTSNSVCAYDVGEHARNANYPEVQIFEFKSIQYLTGNLYQVLFEFKVDGSVYPKDHLKHIYVGNLHMPGGYSFGDYLYNPQQDDGIDLVGDSPFHFYYSWVMEMQQINEFTCTTPFEISYLWQEVGATYAHGCDVFDGVGDLPLLCWEEVCEPLAQTTTEEEDVSTSAKPESSTVYQEPTPSTINPPRTNLPSMPDPTACPTSWNGNSVCDIPIGAHALSESTYPKVKTFNFESIKFIQDDLYEVTLEFEIEDTIPKSELHAVFAYYLQTPDDYLSSIQLDAYVGNSPYHFYLVWIMKTQNIDQYICTTPFTIEYNWNGIPFSYTHGCLPDDFGDLHDSPLQCWKNVCDIHEQTTTEQESNAYTESPTSQTQEETTISTTNETTIATTSNPQDETTIATTSNPQDETTIVASSNTQDETTLATTSNTQYETSSETTDETTSKMTSVSSTEKQEVTSTKVRYCRAPRRKH</sequence>
<feature type="signal peptide" evidence="2">
    <location>
        <begin position="1"/>
        <end position="20"/>
    </location>
</feature>
<feature type="compositionally biased region" description="Basic residues" evidence="1">
    <location>
        <begin position="714"/>
        <end position="723"/>
    </location>
</feature>
<dbReference type="Proteomes" id="UP000000709">
    <property type="component" value="Unassembled WGS sequence"/>
</dbReference>
<feature type="compositionally biased region" description="Polar residues" evidence="1">
    <location>
        <begin position="700"/>
        <end position="712"/>
    </location>
</feature>
<dbReference type="AlphaFoldDB" id="G3AVC2"/>
<dbReference type="Pfam" id="PF10182">
    <property type="entry name" value="Flo11"/>
    <property type="match status" value="2"/>
</dbReference>
<name>G3AVC2_SPAPN</name>
<dbReference type="InterPro" id="IPR018789">
    <property type="entry name" value="Flo11"/>
</dbReference>
<evidence type="ECO:0000313" key="5">
    <source>
        <dbReference type="Proteomes" id="UP000000709"/>
    </source>
</evidence>
<keyword evidence="2" id="KW-0732">Signal</keyword>
<feature type="compositionally biased region" description="Low complexity" evidence="1">
    <location>
        <begin position="618"/>
        <end position="645"/>
    </location>
</feature>
<feature type="region of interest" description="Disordered" evidence="1">
    <location>
        <begin position="198"/>
        <end position="243"/>
    </location>
</feature>
<organism evidence="5">
    <name type="scientific">Spathaspora passalidarum (strain NRRL Y-27907 / 11-Y1)</name>
    <dbReference type="NCBI Taxonomy" id="619300"/>
    <lineage>
        <taxon>Eukaryota</taxon>
        <taxon>Fungi</taxon>
        <taxon>Dikarya</taxon>
        <taxon>Ascomycota</taxon>
        <taxon>Saccharomycotina</taxon>
        <taxon>Pichiomycetes</taxon>
        <taxon>Debaryomycetaceae</taxon>
        <taxon>Spathaspora</taxon>
    </lineage>
</organism>
<dbReference type="EMBL" id="GL996506">
    <property type="protein sequence ID" value="EGW30141.1"/>
    <property type="molecule type" value="Genomic_DNA"/>
</dbReference>
<dbReference type="InParanoid" id="G3AVC2"/>
<proteinExistence type="predicted"/>
<evidence type="ECO:0000256" key="1">
    <source>
        <dbReference type="SAM" id="MobiDB-lite"/>
    </source>
</evidence>
<feature type="region of interest" description="Disordered" evidence="1">
    <location>
        <begin position="609"/>
        <end position="723"/>
    </location>
</feature>
<feature type="domain" description="Flo11" evidence="3">
    <location>
        <begin position="247"/>
        <end position="421"/>
    </location>
</feature>
<evidence type="ECO:0000256" key="2">
    <source>
        <dbReference type="SAM" id="SignalP"/>
    </source>
</evidence>
<dbReference type="RefSeq" id="XP_007377907.1">
    <property type="nucleotide sequence ID" value="XM_007377845.1"/>
</dbReference>
<evidence type="ECO:0000259" key="3">
    <source>
        <dbReference type="PROSITE" id="PS51824"/>
    </source>
</evidence>
<protein>
    <recommendedName>
        <fullName evidence="3">Flo11 domain-containing protein</fullName>
    </recommendedName>
</protein>
<dbReference type="OrthoDB" id="4028176at2759"/>
<feature type="compositionally biased region" description="Polar residues" evidence="1">
    <location>
        <begin position="419"/>
        <end position="445"/>
    </location>
</feature>
<evidence type="ECO:0000313" key="4">
    <source>
        <dbReference type="EMBL" id="EGW30141.1"/>
    </source>
</evidence>
<dbReference type="PROSITE" id="PS51824">
    <property type="entry name" value="FLO11"/>
    <property type="match status" value="3"/>
</dbReference>
<gene>
    <name evidence="4" type="ORF">SPAPADRAFT_68962</name>
</gene>
<feature type="region of interest" description="Disordered" evidence="1">
    <location>
        <begin position="411"/>
        <end position="445"/>
    </location>
</feature>
<feature type="domain" description="Flo11" evidence="3">
    <location>
        <begin position="38"/>
        <end position="227"/>
    </location>
</feature>
<accession>G3AVC2</accession>
<dbReference type="KEGG" id="spaa:SPAPADRAFT_68962"/>
<feature type="compositionally biased region" description="Polar residues" evidence="1">
    <location>
        <begin position="646"/>
        <end position="680"/>
    </location>
</feature>
<feature type="compositionally biased region" description="Polar residues" evidence="1">
    <location>
        <begin position="198"/>
        <end position="237"/>
    </location>
</feature>